<dbReference type="Proteomes" id="UP000324176">
    <property type="component" value="Unassembled WGS sequence"/>
</dbReference>
<protein>
    <submittedName>
        <fullName evidence="3">Ethanolamine ammonia-lyase small subunit</fullName>
    </submittedName>
</protein>
<keyword evidence="4" id="KW-1185">Reference proteome</keyword>
<name>A0A0F7KFV6_9PROT</name>
<keyword evidence="3" id="KW-0456">Lyase</keyword>
<dbReference type="PATRIC" id="fig|44574.3.peg.1888"/>
<dbReference type="RefSeq" id="WP_046849797.1">
    <property type="nucleotide sequence ID" value="NZ_CBDIPD010000137.1"/>
</dbReference>
<dbReference type="Proteomes" id="UP000034156">
    <property type="component" value="Chromosome"/>
</dbReference>
<dbReference type="KEGG" id="nco:AAW31_07785"/>
<dbReference type="OrthoDB" id="114248at2"/>
<dbReference type="EMBL" id="VNHT01000092">
    <property type="protein sequence ID" value="TYP73705.1"/>
    <property type="molecule type" value="Genomic_DNA"/>
</dbReference>
<evidence type="ECO:0000256" key="1">
    <source>
        <dbReference type="SAM" id="MobiDB-lite"/>
    </source>
</evidence>
<feature type="region of interest" description="Disordered" evidence="1">
    <location>
        <begin position="165"/>
        <end position="184"/>
    </location>
</feature>
<dbReference type="AlphaFoldDB" id="A0A0F7KFV6"/>
<gene>
    <name evidence="2" type="ORF">AAW31_07785</name>
    <name evidence="3" type="ORF">BCL69_10928</name>
</gene>
<dbReference type="InterPro" id="IPR009246">
    <property type="entry name" value="EutC"/>
</dbReference>
<reference evidence="4" key="1">
    <citation type="submission" date="2015-05" db="EMBL/GenBank/DDBJ databases">
        <title>Draft genome of Nitrosomonas communis strain Nm2.</title>
        <authorList>
            <person name="Kozlowski J.A."/>
            <person name="Kits K.D."/>
            <person name="Stein L.Y."/>
        </authorList>
    </citation>
    <scope>NUCLEOTIDE SEQUENCE [LARGE SCALE GENOMIC DNA]</scope>
    <source>
        <strain evidence="4">Nm2</strain>
    </source>
</reference>
<reference evidence="2 4" key="2">
    <citation type="journal article" date="2016" name="Genome Announc.">
        <title>Genome Sequence of Nitrosomonas communis Strain Nm2, a Mesophilic Ammonia-Oxidizing Bacterium Isolated from Mediterranean Soil.</title>
        <authorList>
            <person name="Kozlowski J.A."/>
            <person name="Kits K.D."/>
            <person name="Stein L.Y."/>
        </authorList>
    </citation>
    <scope>NUCLEOTIDE SEQUENCE [LARGE SCALE GENOMIC DNA]</scope>
    <source>
        <strain evidence="2 4">Nm2</strain>
    </source>
</reference>
<dbReference type="GO" id="GO:0016829">
    <property type="term" value="F:lyase activity"/>
    <property type="evidence" value="ECO:0007669"/>
    <property type="project" value="UniProtKB-KW"/>
</dbReference>
<dbReference type="EMBL" id="CP011451">
    <property type="protein sequence ID" value="AKH37724.1"/>
    <property type="molecule type" value="Genomic_DNA"/>
</dbReference>
<sequence>MSGDADHLTLDVAVLAQSLEEQEFFIQLVQRKIPYRMSYMLRQDYKWQLNQHSRQQLQAIKPVSLFCAAKLVIVISYELSSLSVERHTKLLFYFGQEPANVYFANFQQQFRSLLERTREVADSDPSVHPISPRAKKEAAGADLVRSSMHSVRATSLQFGPVTDTAGATRAKSSTSTSSLISNDF</sequence>
<accession>A0A0F7KFV6</accession>
<reference evidence="3 5" key="3">
    <citation type="submission" date="2019-07" db="EMBL/GenBank/DDBJ databases">
        <title>Active sludge and wastewater microbial communities from Klosterneuburg, Austria.</title>
        <authorList>
            <person name="Wagner M."/>
        </authorList>
    </citation>
    <scope>NUCLEOTIDE SEQUENCE [LARGE SCALE GENOMIC DNA]</scope>
    <source>
        <strain evidence="3 5">Nm2</strain>
    </source>
</reference>
<organism evidence="2 4">
    <name type="scientific">Nitrosomonas communis</name>
    <dbReference type="NCBI Taxonomy" id="44574"/>
    <lineage>
        <taxon>Bacteria</taxon>
        <taxon>Pseudomonadati</taxon>
        <taxon>Pseudomonadota</taxon>
        <taxon>Betaproteobacteria</taxon>
        <taxon>Nitrosomonadales</taxon>
        <taxon>Nitrosomonadaceae</taxon>
        <taxon>Nitrosomonas</taxon>
    </lineage>
</organism>
<evidence type="ECO:0000313" key="3">
    <source>
        <dbReference type="EMBL" id="TYP73705.1"/>
    </source>
</evidence>
<dbReference type="Pfam" id="PF05985">
    <property type="entry name" value="EutC"/>
    <property type="match status" value="1"/>
</dbReference>
<evidence type="ECO:0000313" key="4">
    <source>
        <dbReference type="Proteomes" id="UP000034156"/>
    </source>
</evidence>
<proteinExistence type="predicted"/>
<evidence type="ECO:0000313" key="2">
    <source>
        <dbReference type="EMBL" id="AKH37724.1"/>
    </source>
</evidence>
<evidence type="ECO:0000313" key="5">
    <source>
        <dbReference type="Proteomes" id="UP000324176"/>
    </source>
</evidence>